<dbReference type="EMBL" id="BK015232">
    <property type="protein sequence ID" value="DAD97149.1"/>
    <property type="molecule type" value="Genomic_DNA"/>
</dbReference>
<accession>A0A8S5NQR1</accession>
<reference evidence="1" key="1">
    <citation type="journal article" date="2021" name="Proc. Natl. Acad. Sci. U.S.A.">
        <title>A Catalog of Tens of Thousands of Viruses from Human Metagenomes Reveals Hidden Associations with Chronic Diseases.</title>
        <authorList>
            <person name="Tisza M.J."/>
            <person name="Buck C.B."/>
        </authorList>
    </citation>
    <scope>NUCLEOTIDE SEQUENCE</scope>
    <source>
        <strain evidence="1">CtSWe10</strain>
    </source>
</reference>
<sequence>MIISIINEVSEKTTFRFEQNLKPLKNSRSVKTDAS</sequence>
<evidence type="ECO:0000313" key="1">
    <source>
        <dbReference type="EMBL" id="DAD97149.1"/>
    </source>
</evidence>
<name>A0A8S5NQR1_9CAUD</name>
<protein>
    <submittedName>
        <fullName evidence="1">Uncharacterized protein</fullName>
    </submittedName>
</protein>
<proteinExistence type="predicted"/>
<organism evidence="1">
    <name type="scientific">Siphoviridae sp. ctSWe10</name>
    <dbReference type="NCBI Taxonomy" id="2826344"/>
    <lineage>
        <taxon>Viruses</taxon>
        <taxon>Duplodnaviria</taxon>
        <taxon>Heunggongvirae</taxon>
        <taxon>Uroviricota</taxon>
        <taxon>Caudoviricetes</taxon>
    </lineage>
</organism>